<accession>A0A485LYS5</accession>
<reference evidence="1" key="1">
    <citation type="submission" date="2019-03" db="EMBL/GenBank/DDBJ databases">
        <authorList>
            <person name="Hao L."/>
        </authorList>
    </citation>
    <scope>NUCLEOTIDE SEQUENCE</scope>
</reference>
<dbReference type="EMBL" id="CAADRM010000090">
    <property type="protein sequence ID" value="VFU14341.1"/>
    <property type="molecule type" value="Genomic_DNA"/>
</dbReference>
<proteinExistence type="predicted"/>
<name>A0A485LYS5_9ZZZZ</name>
<evidence type="ECO:0000313" key="1">
    <source>
        <dbReference type="EMBL" id="VFU14341.1"/>
    </source>
</evidence>
<organism evidence="1">
    <name type="scientific">anaerobic digester metagenome</name>
    <dbReference type="NCBI Taxonomy" id="1263854"/>
    <lineage>
        <taxon>unclassified sequences</taxon>
        <taxon>metagenomes</taxon>
        <taxon>ecological metagenomes</taxon>
    </lineage>
</organism>
<dbReference type="AlphaFoldDB" id="A0A485LYS5"/>
<gene>
    <name evidence="1" type="ORF">SCFA_280005</name>
</gene>
<sequence length="30" mass="3151">MQTLLDVIRSILGAVAAKNNTLAFGDGFTL</sequence>
<protein>
    <submittedName>
        <fullName evidence="1">Uncharacterized protein</fullName>
    </submittedName>
</protein>